<dbReference type="Pfam" id="PF00561">
    <property type="entry name" value="Abhydrolase_1"/>
    <property type="match status" value="1"/>
</dbReference>
<feature type="domain" description="AB hydrolase-1" evidence="2">
    <location>
        <begin position="101"/>
        <end position="191"/>
    </location>
</feature>
<keyword evidence="1" id="KW-0472">Membrane</keyword>
<dbReference type="RefSeq" id="WP_324266635.1">
    <property type="nucleotide sequence ID" value="NZ_JAWLNX010000011.1"/>
</dbReference>
<accession>A0ABU6AC57</accession>
<evidence type="ECO:0000259" key="2">
    <source>
        <dbReference type="Pfam" id="PF00561"/>
    </source>
</evidence>
<evidence type="ECO:0000313" key="3">
    <source>
        <dbReference type="EMBL" id="MEB3369141.1"/>
    </source>
</evidence>
<feature type="transmembrane region" description="Helical" evidence="1">
    <location>
        <begin position="12"/>
        <end position="32"/>
    </location>
</feature>
<keyword evidence="1" id="KW-0812">Transmembrane</keyword>
<proteinExistence type="predicted"/>
<keyword evidence="4" id="KW-1185">Reference proteome</keyword>
<evidence type="ECO:0000256" key="1">
    <source>
        <dbReference type="SAM" id="Phobius"/>
    </source>
</evidence>
<sequence>MTEQDGRTRRRRVWGAVAVVVVATVVAGAIALRAPSPVGHWNSRAGHDAFMADYQRAWQAMPPPAETRDVRTEFGFVRVYRFEGTGASRSEHPLVLLPVRASPSPIWADNMPSLRRLGDLYVVDLLGEPGMSVQEVPIEDFEDNAAWLDQTLAALPEERFNLLGLSIGGWTATNLATHFPGRVASLLLIDPAQT</sequence>
<evidence type="ECO:0000313" key="4">
    <source>
        <dbReference type="Proteomes" id="UP001327093"/>
    </source>
</evidence>
<name>A0ABU6AC57_9PSEU</name>
<gene>
    <name evidence="3" type="ORF">R4I43_17165</name>
</gene>
<dbReference type="InterPro" id="IPR029058">
    <property type="entry name" value="AB_hydrolase_fold"/>
</dbReference>
<organism evidence="3 4">
    <name type="scientific">Saccharopolyspora mangrovi</name>
    <dbReference type="NCBI Taxonomy" id="3082379"/>
    <lineage>
        <taxon>Bacteria</taxon>
        <taxon>Bacillati</taxon>
        <taxon>Actinomycetota</taxon>
        <taxon>Actinomycetes</taxon>
        <taxon>Pseudonocardiales</taxon>
        <taxon>Pseudonocardiaceae</taxon>
        <taxon>Saccharopolyspora</taxon>
    </lineage>
</organism>
<dbReference type="GO" id="GO:0016787">
    <property type="term" value="F:hydrolase activity"/>
    <property type="evidence" value="ECO:0007669"/>
    <property type="project" value="UniProtKB-KW"/>
</dbReference>
<keyword evidence="3" id="KW-0378">Hydrolase</keyword>
<dbReference type="SUPFAM" id="SSF53474">
    <property type="entry name" value="alpha/beta-Hydrolases"/>
    <property type="match status" value="1"/>
</dbReference>
<dbReference type="InterPro" id="IPR000073">
    <property type="entry name" value="AB_hydrolase_1"/>
</dbReference>
<dbReference type="EMBL" id="JAWLNX010000011">
    <property type="protein sequence ID" value="MEB3369141.1"/>
    <property type="molecule type" value="Genomic_DNA"/>
</dbReference>
<dbReference type="Proteomes" id="UP001327093">
    <property type="component" value="Unassembled WGS sequence"/>
</dbReference>
<protein>
    <submittedName>
        <fullName evidence="3">Alpha/beta fold hydrolase</fullName>
    </submittedName>
</protein>
<keyword evidence="1" id="KW-1133">Transmembrane helix</keyword>
<comment type="caution">
    <text evidence="3">The sequence shown here is derived from an EMBL/GenBank/DDBJ whole genome shotgun (WGS) entry which is preliminary data.</text>
</comment>
<reference evidence="3 4" key="1">
    <citation type="submission" date="2023-10" db="EMBL/GenBank/DDBJ databases">
        <title>Saccharopolyspora sp. nov., isolated from mangrove soil.</title>
        <authorList>
            <person name="Lu Y."/>
            <person name="Liu W."/>
        </authorList>
    </citation>
    <scope>NUCLEOTIDE SEQUENCE [LARGE SCALE GENOMIC DNA]</scope>
    <source>
        <strain evidence="3 4">S2-29</strain>
    </source>
</reference>
<dbReference type="Gene3D" id="3.40.50.1820">
    <property type="entry name" value="alpha/beta hydrolase"/>
    <property type="match status" value="1"/>
</dbReference>